<reference evidence="2 3" key="1">
    <citation type="journal article" date="2012" name="PLoS ONE">
        <title>Gene Repertoire Evolution of Streptococcus pyogenes Inferred from Phylogenomic Analysis with Streptococcus canis and Streptococcus dysgalactiae.</title>
        <authorList>
            <person name="Lefebure T."/>
            <person name="Richards V.P."/>
            <person name="Lang P."/>
            <person name="Pavinski-Bitar P."/>
            <person name="Stanhope M.J."/>
        </authorList>
    </citation>
    <scope>NUCLEOTIDE SEQUENCE [LARGE SCALE GENOMIC DNA]</scope>
    <source>
        <strain evidence="2 3">FSL Z3-227</strain>
    </source>
</reference>
<dbReference type="Proteomes" id="UP000004423">
    <property type="component" value="Unassembled WGS sequence"/>
</dbReference>
<dbReference type="InterPro" id="IPR009620">
    <property type="entry name" value="UPF0236"/>
</dbReference>
<protein>
    <recommendedName>
        <fullName evidence="4">ISLre2 family transposase</fullName>
    </recommendedName>
</protein>
<sequence length="439" mass="52346">MDTKVIDERMVVGEFKSKNHQEFFNFIDRYEKYIEPIMRARGYRCVNRSERTVLFTFGEITFSRTRWYKGKKCRIPVDEKLGLEKNHRYSRELLYQIAKLATMTSYRQVVTIIEMTYQIDITKDTVLTAVKLAGTLLEEKKDYKYFQENIEPKKIKTKTLYIEGDGLHLKVQNKDERSIELSRFVIHTGSKPEGKNRFGLENKKVITSINNREARDLVFDYIYNHFELEDDTILITNSDLGKGYSIYIFEELAKALKVKRHEHFWDRYHINKDIKRLGQKYGQEISELLFKAIDKHDKSLLRTAFDTIMSLVVDDEEAEWVSSYHRKFSRNFQYTKTPQMRGIANQGLGIMESQHRKISYRMKHRGMYWSRFGANSMSQMIDLFAEGKLRDLFFGDWRVEYEKMKKATKTASPYLKEVKVREPIFKSIHRMRGDRSKKR</sequence>
<proteinExistence type="inferred from homology"/>
<accession>A0AAV3FU49</accession>
<dbReference type="AlphaFoldDB" id="A0AAV3FU49"/>
<organism evidence="2 3">
    <name type="scientific">Streptococcus canis FSL Z3-227</name>
    <dbReference type="NCBI Taxonomy" id="482234"/>
    <lineage>
        <taxon>Bacteria</taxon>
        <taxon>Bacillati</taxon>
        <taxon>Bacillota</taxon>
        <taxon>Bacilli</taxon>
        <taxon>Lactobacillales</taxon>
        <taxon>Streptococcaceae</taxon>
        <taxon>Streptococcus</taxon>
    </lineage>
</organism>
<dbReference type="Pfam" id="PF06782">
    <property type="entry name" value="UPF0236"/>
    <property type="match status" value="1"/>
</dbReference>
<evidence type="ECO:0000313" key="2">
    <source>
        <dbReference type="EMBL" id="EIQ82666.1"/>
    </source>
</evidence>
<evidence type="ECO:0000313" key="3">
    <source>
        <dbReference type="Proteomes" id="UP000004423"/>
    </source>
</evidence>
<name>A0AAV3FU49_STRCB</name>
<dbReference type="EMBL" id="AIDX01000001">
    <property type="protein sequence ID" value="EIQ82666.1"/>
    <property type="molecule type" value="Genomic_DNA"/>
</dbReference>
<evidence type="ECO:0000256" key="1">
    <source>
        <dbReference type="ARBA" id="ARBA00006539"/>
    </source>
</evidence>
<dbReference type="NCBIfam" id="NF033529">
    <property type="entry name" value="transpos_ISLre2"/>
    <property type="match status" value="1"/>
</dbReference>
<dbReference type="RefSeq" id="WP_003045281.1">
    <property type="nucleotide sequence ID" value="NZ_AIDX01000001.2"/>
</dbReference>
<comment type="caution">
    <text evidence="2">The sequence shown here is derived from an EMBL/GenBank/DDBJ whole genome shotgun (WGS) entry which is preliminary data.</text>
</comment>
<evidence type="ECO:0008006" key="4">
    <source>
        <dbReference type="Google" id="ProtNLM"/>
    </source>
</evidence>
<gene>
    <name evidence="2" type="ORF">SCAZ3_09905</name>
</gene>
<comment type="similarity">
    <text evidence="1">Belongs to the UPF0236 family.</text>
</comment>